<evidence type="ECO:0000313" key="1">
    <source>
        <dbReference type="EMBL" id="KAF2540475.1"/>
    </source>
</evidence>
<gene>
    <name evidence="1" type="ORF">F2Q68_00032754</name>
    <name evidence="2" type="ORF">F2Q70_00037349</name>
</gene>
<protein>
    <submittedName>
        <fullName evidence="1">Uncharacterized protein</fullName>
    </submittedName>
</protein>
<sequence>MFFWPEFGRRAWMSQSWRTTAAFPKMNGSDDEALDEKLTVRMDAEIVLNINHINAITEGYVCTSLPDFVEDTLLPPESPSGW</sequence>
<evidence type="ECO:0000313" key="3">
    <source>
        <dbReference type="Proteomes" id="UP000712281"/>
    </source>
</evidence>
<evidence type="ECO:0000313" key="2">
    <source>
        <dbReference type="EMBL" id="KAF2585146.1"/>
    </source>
</evidence>
<proteinExistence type="predicted"/>
<reference evidence="1" key="1">
    <citation type="submission" date="2019-12" db="EMBL/GenBank/DDBJ databases">
        <title>Genome sequencing and annotation of Brassica cretica.</title>
        <authorList>
            <person name="Studholme D.J."/>
            <person name="Sarris P.F."/>
        </authorList>
    </citation>
    <scope>NUCLEOTIDE SEQUENCE</scope>
    <source>
        <strain evidence="1">PFS-001/15</strain>
        <strain evidence="2">PFS-102/07</strain>
        <tissue evidence="1">Leaf</tissue>
    </source>
</reference>
<dbReference type="Proteomes" id="UP000712281">
    <property type="component" value="Unassembled WGS sequence"/>
</dbReference>
<accession>A0A8S9G2L4</accession>
<dbReference type="EMBL" id="QGKW02002005">
    <property type="protein sequence ID" value="KAF2540475.1"/>
    <property type="molecule type" value="Genomic_DNA"/>
</dbReference>
<organism evidence="1 3">
    <name type="scientific">Brassica cretica</name>
    <name type="common">Mustard</name>
    <dbReference type="NCBI Taxonomy" id="69181"/>
    <lineage>
        <taxon>Eukaryota</taxon>
        <taxon>Viridiplantae</taxon>
        <taxon>Streptophyta</taxon>
        <taxon>Embryophyta</taxon>
        <taxon>Tracheophyta</taxon>
        <taxon>Spermatophyta</taxon>
        <taxon>Magnoliopsida</taxon>
        <taxon>eudicotyledons</taxon>
        <taxon>Gunneridae</taxon>
        <taxon>Pentapetalae</taxon>
        <taxon>rosids</taxon>
        <taxon>malvids</taxon>
        <taxon>Brassicales</taxon>
        <taxon>Brassicaceae</taxon>
        <taxon>Brassiceae</taxon>
        <taxon>Brassica</taxon>
    </lineage>
</organism>
<name>A0A8S9G2L4_BRACR</name>
<dbReference type="AlphaFoldDB" id="A0A8S9G2L4"/>
<dbReference type="EMBL" id="QGKY02000246">
    <property type="protein sequence ID" value="KAF2585146.1"/>
    <property type="molecule type" value="Genomic_DNA"/>
</dbReference>
<comment type="caution">
    <text evidence="1">The sequence shown here is derived from an EMBL/GenBank/DDBJ whole genome shotgun (WGS) entry which is preliminary data.</text>
</comment>